<evidence type="ECO:0000313" key="2">
    <source>
        <dbReference type="EMBL" id="KAL0155594.1"/>
    </source>
</evidence>
<dbReference type="EMBL" id="JAMKFB020000025">
    <property type="protein sequence ID" value="KAL0155594.1"/>
    <property type="molecule type" value="Genomic_DNA"/>
</dbReference>
<sequence length="86" mass="8703">VVPPSPQDSTPSAAPRRSIPPAPSAIVLCHSSSALALRILSVALDLWLSVSASAPPPPAPPPSVGPLESWALPPPWLLPLSAPLAP</sequence>
<gene>
    <name evidence="2" type="ORF">M9458_049857</name>
</gene>
<evidence type="ECO:0000313" key="3">
    <source>
        <dbReference type="Proteomes" id="UP001529510"/>
    </source>
</evidence>
<feature type="non-terminal residue" evidence="2">
    <location>
        <position position="86"/>
    </location>
</feature>
<evidence type="ECO:0000256" key="1">
    <source>
        <dbReference type="SAM" id="MobiDB-lite"/>
    </source>
</evidence>
<feature type="non-terminal residue" evidence="2">
    <location>
        <position position="1"/>
    </location>
</feature>
<dbReference type="AlphaFoldDB" id="A0ABD0N086"/>
<feature type="region of interest" description="Disordered" evidence="1">
    <location>
        <begin position="1"/>
        <end position="20"/>
    </location>
</feature>
<comment type="caution">
    <text evidence="2">The sequence shown here is derived from an EMBL/GenBank/DDBJ whole genome shotgun (WGS) entry which is preliminary data.</text>
</comment>
<dbReference type="Proteomes" id="UP001529510">
    <property type="component" value="Unassembled WGS sequence"/>
</dbReference>
<keyword evidence="3" id="KW-1185">Reference proteome</keyword>
<protein>
    <submittedName>
        <fullName evidence="2">Uncharacterized protein</fullName>
    </submittedName>
</protein>
<reference evidence="2 3" key="1">
    <citation type="submission" date="2024-05" db="EMBL/GenBank/DDBJ databases">
        <title>Genome sequencing and assembly of Indian major carp, Cirrhinus mrigala (Hamilton, 1822).</title>
        <authorList>
            <person name="Mohindra V."/>
            <person name="Chowdhury L.M."/>
            <person name="Lal K."/>
            <person name="Jena J.K."/>
        </authorList>
    </citation>
    <scope>NUCLEOTIDE SEQUENCE [LARGE SCALE GENOMIC DNA]</scope>
    <source>
        <strain evidence="2">CM1030</strain>
        <tissue evidence="2">Blood</tissue>
    </source>
</reference>
<proteinExistence type="predicted"/>
<organism evidence="2 3">
    <name type="scientific">Cirrhinus mrigala</name>
    <name type="common">Mrigala</name>
    <dbReference type="NCBI Taxonomy" id="683832"/>
    <lineage>
        <taxon>Eukaryota</taxon>
        <taxon>Metazoa</taxon>
        <taxon>Chordata</taxon>
        <taxon>Craniata</taxon>
        <taxon>Vertebrata</taxon>
        <taxon>Euteleostomi</taxon>
        <taxon>Actinopterygii</taxon>
        <taxon>Neopterygii</taxon>
        <taxon>Teleostei</taxon>
        <taxon>Ostariophysi</taxon>
        <taxon>Cypriniformes</taxon>
        <taxon>Cyprinidae</taxon>
        <taxon>Labeoninae</taxon>
        <taxon>Labeonini</taxon>
        <taxon>Cirrhinus</taxon>
    </lineage>
</organism>
<accession>A0ABD0N086</accession>
<name>A0ABD0N086_CIRMR</name>